<feature type="domain" description="Myb-like" evidence="8">
    <location>
        <begin position="307"/>
        <end position="359"/>
    </location>
</feature>
<feature type="domain" description="Myb-like" evidence="8">
    <location>
        <begin position="472"/>
        <end position="517"/>
    </location>
</feature>
<dbReference type="PROSITE" id="PS51294">
    <property type="entry name" value="HTH_MYB"/>
    <property type="match status" value="3"/>
</dbReference>
<dbReference type="InterPro" id="IPR009057">
    <property type="entry name" value="Homeodomain-like_sf"/>
</dbReference>
<evidence type="ECO:0000256" key="5">
    <source>
        <dbReference type="ARBA" id="ARBA00023242"/>
    </source>
</evidence>
<name>A0A0K2UHR3_LEPSM</name>
<dbReference type="CDD" id="cd00167">
    <property type="entry name" value="SANT"/>
    <property type="match status" value="3"/>
</dbReference>
<dbReference type="Pfam" id="PF13921">
    <property type="entry name" value="Myb_DNA-bind_6"/>
    <property type="match status" value="1"/>
</dbReference>
<dbReference type="Gene3D" id="1.10.10.60">
    <property type="entry name" value="Homeodomain-like"/>
    <property type="match status" value="4"/>
</dbReference>
<dbReference type="SUPFAM" id="SSF46689">
    <property type="entry name" value="Homeodomain-like"/>
    <property type="match status" value="3"/>
</dbReference>
<dbReference type="PANTHER" id="PTHR46621:SF1">
    <property type="entry name" value="SNRNA-ACTIVATING PROTEIN COMPLEX SUBUNIT 4"/>
    <property type="match status" value="1"/>
</dbReference>
<evidence type="ECO:0000256" key="3">
    <source>
        <dbReference type="ARBA" id="ARBA00023125"/>
    </source>
</evidence>
<dbReference type="PROSITE" id="PS50090">
    <property type="entry name" value="MYB_LIKE"/>
    <property type="match status" value="4"/>
</dbReference>
<evidence type="ECO:0000259" key="9">
    <source>
        <dbReference type="PROSITE" id="PS51294"/>
    </source>
</evidence>
<evidence type="ECO:0000256" key="7">
    <source>
        <dbReference type="SAM" id="MobiDB-lite"/>
    </source>
</evidence>
<dbReference type="GO" id="GO:0042795">
    <property type="term" value="P:snRNA transcription by RNA polymerase II"/>
    <property type="evidence" value="ECO:0007669"/>
    <property type="project" value="TreeGrafter"/>
</dbReference>
<dbReference type="GO" id="GO:0001006">
    <property type="term" value="F:RNA polymerase III type 3 promoter sequence-specific DNA binding"/>
    <property type="evidence" value="ECO:0007669"/>
    <property type="project" value="TreeGrafter"/>
</dbReference>
<dbReference type="GO" id="GO:0019185">
    <property type="term" value="C:snRNA-activating protein complex"/>
    <property type="evidence" value="ECO:0007669"/>
    <property type="project" value="TreeGrafter"/>
</dbReference>
<feature type="coiled-coil region" evidence="6">
    <location>
        <begin position="113"/>
        <end position="147"/>
    </location>
</feature>
<organism evidence="10">
    <name type="scientific">Lepeophtheirus salmonis</name>
    <name type="common">Salmon louse</name>
    <name type="synonym">Caligus salmonis</name>
    <dbReference type="NCBI Taxonomy" id="72036"/>
    <lineage>
        <taxon>Eukaryota</taxon>
        <taxon>Metazoa</taxon>
        <taxon>Ecdysozoa</taxon>
        <taxon>Arthropoda</taxon>
        <taxon>Crustacea</taxon>
        <taxon>Multicrustacea</taxon>
        <taxon>Hexanauplia</taxon>
        <taxon>Copepoda</taxon>
        <taxon>Siphonostomatoida</taxon>
        <taxon>Caligidae</taxon>
        <taxon>Lepeophtheirus</taxon>
    </lineage>
</organism>
<reference evidence="10" key="1">
    <citation type="submission" date="2014-05" db="EMBL/GenBank/DDBJ databases">
        <authorList>
            <person name="Chronopoulou M."/>
        </authorList>
    </citation>
    <scope>NUCLEOTIDE SEQUENCE</scope>
    <source>
        <tissue evidence="10">Whole organism</tissue>
    </source>
</reference>
<evidence type="ECO:0000313" key="10">
    <source>
        <dbReference type="EMBL" id="CDW37472.1"/>
    </source>
</evidence>
<dbReference type="AlphaFoldDB" id="A0A0K2UHR3"/>
<keyword evidence="2" id="KW-0805">Transcription regulation</keyword>
<evidence type="ECO:0000259" key="8">
    <source>
        <dbReference type="PROSITE" id="PS50090"/>
    </source>
</evidence>
<evidence type="ECO:0000256" key="2">
    <source>
        <dbReference type="ARBA" id="ARBA00023015"/>
    </source>
</evidence>
<feature type="domain" description="HTH myb-type" evidence="9">
    <location>
        <begin position="417"/>
        <end position="471"/>
    </location>
</feature>
<keyword evidence="6" id="KW-0175">Coiled coil</keyword>
<dbReference type="SMART" id="SM00717">
    <property type="entry name" value="SANT"/>
    <property type="match status" value="4"/>
</dbReference>
<keyword evidence="3" id="KW-0238">DNA-binding</keyword>
<proteinExistence type="predicted"/>
<dbReference type="GO" id="GO:0000978">
    <property type="term" value="F:RNA polymerase II cis-regulatory region sequence-specific DNA binding"/>
    <property type="evidence" value="ECO:0007669"/>
    <property type="project" value="TreeGrafter"/>
</dbReference>
<dbReference type="PANTHER" id="PTHR46621">
    <property type="entry name" value="SNRNA-ACTIVATING PROTEIN COMPLEX SUBUNIT 4"/>
    <property type="match status" value="1"/>
</dbReference>
<keyword evidence="4" id="KW-0804">Transcription</keyword>
<feature type="compositionally biased region" description="Polar residues" evidence="7">
    <location>
        <begin position="47"/>
        <end position="59"/>
    </location>
</feature>
<feature type="domain" description="Myb-like" evidence="8">
    <location>
        <begin position="417"/>
        <end position="467"/>
    </location>
</feature>
<evidence type="ECO:0000256" key="4">
    <source>
        <dbReference type="ARBA" id="ARBA00023163"/>
    </source>
</evidence>
<feature type="domain" description="HTH myb-type" evidence="9">
    <location>
        <begin position="473"/>
        <end position="512"/>
    </location>
</feature>
<accession>A0A0K2UHR3</accession>
<sequence>MEKKEVKNDDPISFQDIFSENFNSLIYNVDNNDEEDEVDIYADDPSPSHQEISESTNDADPNDVIILDLHKKEKSREEEILVEEEDIPENLPISYTNAKFLNERYLFKLQEFLDNLISALQANQSRQKELNEEIQNLNDQKTLFKKDLVRKTNSKPRSIIIFCAPYFKDVRMFSHPDNQDTTSRKSLGELSVYTLQPPKWLEMDKIKLKKAVVSDAIYKRSKDFLEELNDINHKLYNAKGISTDELKSMENKISVLTEKIALIKLIPEDKLLMDPNEEFDWLKISAQTFKGVFNHKCVRCMWMNLIHPSINKKSWSKEEDEILLELAVSYYHKDWDAVARELNTNRPAYLCFVRYQRKHKILEFAHRKWSKEEDLRLCTLVKQCRIYNYIPWLKVSYYMSNGRSKDMCYQRYTFSISEEILKGRFKIEEDFIIILGVHVFGTEWNKIVRFLRNRTCTQVFSRYNSSLSSNLSPWTLKEDKTLLQTIKTMGTKNWKNISDILTSRTRYQCRRRFDAIYNVYRKDPKSFDLEKCMKYSDNCFSLSKRKQDYFFTRLDELLKNCLEAEGIVLSENEPIPRDFLLRVMTILSDKLAYGTGETSLGTNVVVLKKGKSVTLSPKELKIRNDYNDFFRKNISNPQGRERVRFKENEMTTLGLIGTSIWNLLDCKNHLNLNEMFFKGASEKDHQLFDIIKSCPKEFVKDESSSLQPQKPLLKTYSRKNSLIHKNSQSRISSKKTSEVSPPTTSSCIALRYILSFLTDLNSRSNGPWKKESKKALEKSRTEGIFAEKFAEMFWALGLNKLNSTTSSEADNLLNDRFISVFFWPAVLSTIKSKRFDDIASLQEGSNSILSSPSKSKRIKLMSPKK</sequence>
<feature type="domain" description="Myb-like" evidence="8">
    <location>
        <begin position="368"/>
        <end position="416"/>
    </location>
</feature>
<dbReference type="InterPro" id="IPR001005">
    <property type="entry name" value="SANT/Myb"/>
</dbReference>
<dbReference type="InterPro" id="IPR017930">
    <property type="entry name" value="Myb_dom"/>
</dbReference>
<keyword evidence="5" id="KW-0539">Nucleus</keyword>
<protein>
    <submittedName>
        <fullName evidence="10">snRNAactivating protein complex subunit 4like [Meleagris gallopavo]</fullName>
    </submittedName>
</protein>
<comment type="subcellular location">
    <subcellularLocation>
        <location evidence="1">Nucleus</location>
    </subcellularLocation>
</comment>
<dbReference type="GO" id="GO:0042796">
    <property type="term" value="P:snRNA transcription by RNA polymerase III"/>
    <property type="evidence" value="ECO:0007669"/>
    <property type="project" value="TreeGrafter"/>
</dbReference>
<evidence type="ECO:0000256" key="6">
    <source>
        <dbReference type="SAM" id="Coils"/>
    </source>
</evidence>
<dbReference type="GO" id="GO:0005634">
    <property type="term" value="C:nucleus"/>
    <property type="evidence" value="ECO:0007669"/>
    <property type="project" value="UniProtKB-SubCell"/>
</dbReference>
<dbReference type="EMBL" id="HACA01020111">
    <property type="protein sequence ID" value="CDW37472.1"/>
    <property type="molecule type" value="Transcribed_RNA"/>
</dbReference>
<dbReference type="InterPro" id="IPR051575">
    <property type="entry name" value="Myb-like_DNA-bd"/>
</dbReference>
<dbReference type="OrthoDB" id="6367122at2759"/>
<dbReference type="Pfam" id="PF00249">
    <property type="entry name" value="Myb_DNA-binding"/>
    <property type="match status" value="1"/>
</dbReference>
<feature type="domain" description="HTH myb-type" evidence="9">
    <location>
        <begin position="307"/>
        <end position="361"/>
    </location>
</feature>
<feature type="region of interest" description="Disordered" evidence="7">
    <location>
        <begin position="41"/>
        <end position="60"/>
    </location>
</feature>
<evidence type="ECO:0000256" key="1">
    <source>
        <dbReference type="ARBA" id="ARBA00004123"/>
    </source>
</evidence>